<evidence type="ECO:0000256" key="4">
    <source>
        <dbReference type="ARBA" id="ARBA00023204"/>
    </source>
</evidence>
<accession>A0A1G4MA49</accession>
<comment type="similarity">
    <text evidence="1">Belongs to the TAF9 family. CENP-S/MHF1 subfamily.</text>
</comment>
<evidence type="ECO:0000313" key="5">
    <source>
        <dbReference type="EMBL" id="SCW00634.1"/>
    </source>
</evidence>
<dbReference type="InterPro" id="IPR009072">
    <property type="entry name" value="Histone-fold"/>
</dbReference>
<dbReference type="Gene3D" id="1.10.20.10">
    <property type="entry name" value="Histone, subunit A"/>
    <property type="match status" value="1"/>
</dbReference>
<dbReference type="GO" id="GO:0046982">
    <property type="term" value="F:protein heterodimerization activity"/>
    <property type="evidence" value="ECO:0007669"/>
    <property type="project" value="InterPro"/>
</dbReference>
<evidence type="ECO:0000313" key="6">
    <source>
        <dbReference type="Proteomes" id="UP000190831"/>
    </source>
</evidence>
<name>A0A1G4MA49_LACFM</name>
<dbReference type="PANTHER" id="PTHR22980">
    <property type="entry name" value="CORTISTATIN"/>
    <property type="match status" value="1"/>
</dbReference>
<gene>
    <name evidence="5" type="ORF">LAFE_0C08548G</name>
</gene>
<keyword evidence="4" id="KW-0234">DNA repair</keyword>
<organism evidence="5 6">
    <name type="scientific">Lachancea fermentati</name>
    <name type="common">Zygosaccharomyces fermentati</name>
    <dbReference type="NCBI Taxonomy" id="4955"/>
    <lineage>
        <taxon>Eukaryota</taxon>
        <taxon>Fungi</taxon>
        <taxon>Dikarya</taxon>
        <taxon>Ascomycota</taxon>
        <taxon>Saccharomycotina</taxon>
        <taxon>Saccharomycetes</taxon>
        <taxon>Saccharomycetales</taxon>
        <taxon>Saccharomycetaceae</taxon>
        <taxon>Lachancea</taxon>
    </lineage>
</organism>
<dbReference type="PANTHER" id="PTHR22980:SF0">
    <property type="entry name" value="CENTROMERE PROTEIN S"/>
    <property type="match status" value="1"/>
</dbReference>
<dbReference type="OrthoDB" id="1872155at2759"/>
<dbReference type="OMA" id="CARRNDD"/>
<dbReference type="GO" id="GO:0003682">
    <property type="term" value="F:chromatin binding"/>
    <property type="evidence" value="ECO:0007669"/>
    <property type="project" value="TreeGrafter"/>
</dbReference>
<dbReference type="Proteomes" id="UP000190831">
    <property type="component" value="Chromosome C"/>
</dbReference>
<proteinExistence type="inferred from homology"/>
<dbReference type="InterPro" id="IPR029003">
    <property type="entry name" value="CENP-S/Mhf1"/>
</dbReference>
<dbReference type="GO" id="GO:0000712">
    <property type="term" value="P:resolution of meiotic recombination intermediates"/>
    <property type="evidence" value="ECO:0007669"/>
    <property type="project" value="TreeGrafter"/>
</dbReference>
<evidence type="ECO:0000256" key="3">
    <source>
        <dbReference type="ARBA" id="ARBA00023125"/>
    </source>
</evidence>
<keyword evidence="2" id="KW-0227">DNA damage</keyword>
<dbReference type="GO" id="GO:0006281">
    <property type="term" value="P:DNA repair"/>
    <property type="evidence" value="ECO:0007669"/>
    <property type="project" value="UniProtKB-KW"/>
</dbReference>
<dbReference type="AlphaFoldDB" id="A0A1G4MA49"/>
<protein>
    <submittedName>
        <fullName evidence="5">LAFE_0C08548g1_1</fullName>
    </submittedName>
</protein>
<sequence>MSEINEEQKRRLLPQLKAKLWYCVEQQLKEEIPPSVNYSPKFTNALVELCFTQLVEMGNDLEAFARHGGRETITIDDLMLLLRKSPDLQNLLQKELLHESTEMPARSTKR</sequence>
<dbReference type="STRING" id="4955.A0A1G4MA49"/>
<evidence type="ECO:0000256" key="1">
    <source>
        <dbReference type="ARBA" id="ARBA00006612"/>
    </source>
</evidence>
<reference evidence="5 6" key="1">
    <citation type="submission" date="2016-03" db="EMBL/GenBank/DDBJ databases">
        <authorList>
            <person name="Devillers H."/>
        </authorList>
    </citation>
    <scope>NUCLEOTIDE SEQUENCE [LARGE SCALE GENOMIC DNA]</scope>
    <source>
        <strain evidence="5">CBS 6772</strain>
    </source>
</reference>
<dbReference type="SUPFAM" id="SSF47113">
    <property type="entry name" value="Histone-fold"/>
    <property type="match status" value="1"/>
</dbReference>
<dbReference type="GO" id="GO:0003677">
    <property type="term" value="F:DNA binding"/>
    <property type="evidence" value="ECO:0007669"/>
    <property type="project" value="UniProtKB-KW"/>
</dbReference>
<dbReference type="GO" id="GO:0071821">
    <property type="term" value="C:FANCM-MHF complex"/>
    <property type="evidence" value="ECO:0007669"/>
    <property type="project" value="InterPro"/>
</dbReference>
<evidence type="ECO:0000256" key="2">
    <source>
        <dbReference type="ARBA" id="ARBA00022763"/>
    </source>
</evidence>
<dbReference type="GO" id="GO:0031297">
    <property type="term" value="P:replication fork processing"/>
    <property type="evidence" value="ECO:0007669"/>
    <property type="project" value="TreeGrafter"/>
</dbReference>
<dbReference type="Pfam" id="PF15630">
    <property type="entry name" value="CENP-S"/>
    <property type="match status" value="1"/>
</dbReference>
<keyword evidence="6" id="KW-1185">Reference proteome</keyword>
<keyword evidence="3" id="KW-0238">DNA-binding</keyword>
<dbReference type="CDD" id="cd22919">
    <property type="entry name" value="HFD_CENP-S"/>
    <property type="match status" value="1"/>
</dbReference>
<dbReference type="EMBL" id="LT598485">
    <property type="protein sequence ID" value="SCW00634.1"/>
    <property type="molecule type" value="Genomic_DNA"/>
</dbReference>